<reference evidence="2 3" key="1">
    <citation type="journal article" date="2019" name="Int. J. Syst. Evol. Microbiol.">
        <title>The Global Catalogue of Microorganisms (GCM) 10K type strain sequencing project: providing services to taxonomists for standard genome sequencing and annotation.</title>
        <authorList>
            <consortium name="The Broad Institute Genomics Platform"/>
            <consortium name="The Broad Institute Genome Sequencing Center for Infectious Disease"/>
            <person name="Wu L."/>
            <person name="Ma J."/>
        </authorList>
    </citation>
    <scope>NUCLEOTIDE SEQUENCE [LARGE SCALE GENOMIC DNA]</scope>
    <source>
        <strain evidence="2 3">JCM 16009</strain>
    </source>
</reference>
<dbReference type="EMBL" id="BAAAQK010000012">
    <property type="protein sequence ID" value="GAA1856301.1"/>
    <property type="molecule type" value="Genomic_DNA"/>
</dbReference>
<evidence type="ECO:0000313" key="3">
    <source>
        <dbReference type="Proteomes" id="UP001500449"/>
    </source>
</evidence>
<proteinExistence type="predicted"/>
<gene>
    <name evidence="2" type="ORF">GCM10009836_40600</name>
</gene>
<feature type="compositionally biased region" description="Low complexity" evidence="1">
    <location>
        <begin position="1"/>
        <end position="21"/>
    </location>
</feature>
<sequence>MVPVAASVAVPAGEPEASAAGGTVDGTSAGVGSAVVTGSLSRQAGGTTSLTVEQVFDRAGTGSPVSTIYISR</sequence>
<accession>A0ABN2N7E7</accession>
<dbReference type="Proteomes" id="UP001500449">
    <property type="component" value="Unassembled WGS sequence"/>
</dbReference>
<name>A0ABN2N7E7_9PSEU</name>
<evidence type="ECO:0000313" key="2">
    <source>
        <dbReference type="EMBL" id="GAA1856301.1"/>
    </source>
</evidence>
<feature type="region of interest" description="Disordered" evidence="1">
    <location>
        <begin position="1"/>
        <end position="28"/>
    </location>
</feature>
<keyword evidence="3" id="KW-1185">Reference proteome</keyword>
<organism evidence="2 3">
    <name type="scientific">Pseudonocardia ailaonensis</name>
    <dbReference type="NCBI Taxonomy" id="367279"/>
    <lineage>
        <taxon>Bacteria</taxon>
        <taxon>Bacillati</taxon>
        <taxon>Actinomycetota</taxon>
        <taxon>Actinomycetes</taxon>
        <taxon>Pseudonocardiales</taxon>
        <taxon>Pseudonocardiaceae</taxon>
        <taxon>Pseudonocardia</taxon>
    </lineage>
</organism>
<protein>
    <submittedName>
        <fullName evidence="2">Uncharacterized protein</fullName>
    </submittedName>
</protein>
<comment type="caution">
    <text evidence="2">The sequence shown here is derived from an EMBL/GenBank/DDBJ whole genome shotgun (WGS) entry which is preliminary data.</text>
</comment>
<evidence type="ECO:0000256" key="1">
    <source>
        <dbReference type="SAM" id="MobiDB-lite"/>
    </source>
</evidence>